<dbReference type="InterPro" id="IPR052337">
    <property type="entry name" value="SAT4-like"/>
</dbReference>
<dbReference type="GO" id="GO:0016020">
    <property type="term" value="C:membrane"/>
    <property type="evidence" value="ECO:0007669"/>
    <property type="project" value="UniProtKB-SubCell"/>
</dbReference>
<feature type="transmembrane region" description="Helical" evidence="6">
    <location>
        <begin position="40"/>
        <end position="59"/>
    </location>
</feature>
<evidence type="ECO:0000256" key="2">
    <source>
        <dbReference type="ARBA" id="ARBA00022692"/>
    </source>
</evidence>
<organism evidence="8 9">
    <name type="scientific">Anthostomella pinea</name>
    <dbReference type="NCBI Taxonomy" id="933095"/>
    <lineage>
        <taxon>Eukaryota</taxon>
        <taxon>Fungi</taxon>
        <taxon>Dikarya</taxon>
        <taxon>Ascomycota</taxon>
        <taxon>Pezizomycotina</taxon>
        <taxon>Sordariomycetes</taxon>
        <taxon>Xylariomycetidae</taxon>
        <taxon>Xylariales</taxon>
        <taxon>Xylariaceae</taxon>
        <taxon>Anthostomella</taxon>
    </lineage>
</organism>
<evidence type="ECO:0000259" key="7">
    <source>
        <dbReference type="Pfam" id="PF20684"/>
    </source>
</evidence>
<reference evidence="8" key="1">
    <citation type="submission" date="2023-10" db="EMBL/GenBank/DDBJ databases">
        <authorList>
            <person name="Hackl T."/>
        </authorList>
    </citation>
    <scope>NUCLEOTIDE SEQUENCE</scope>
</reference>
<comment type="similarity">
    <text evidence="5">Belongs to the SAT4 family.</text>
</comment>
<feature type="transmembrane region" description="Helical" evidence="6">
    <location>
        <begin position="122"/>
        <end position="142"/>
    </location>
</feature>
<dbReference type="Pfam" id="PF20684">
    <property type="entry name" value="Fung_rhodopsin"/>
    <property type="match status" value="1"/>
</dbReference>
<accession>A0AAI8VDM0</accession>
<dbReference type="PANTHER" id="PTHR33048">
    <property type="entry name" value="PTH11-LIKE INTEGRAL MEMBRANE PROTEIN (AFU_ORTHOLOGUE AFUA_5G11245)"/>
    <property type="match status" value="1"/>
</dbReference>
<evidence type="ECO:0000313" key="9">
    <source>
        <dbReference type="Proteomes" id="UP001295740"/>
    </source>
</evidence>
<comment type="caution">
    <text evidence="8">The sequence shown here is derived from an EMBL/GenBank/DDBJ whole genome shotgun (WGS) entry which is preliminary data.</text>
</comment>
<protein>
    <submittedName>
        <fullName evidence="8">Uu.00g098590.m01.CDS01</fullName>
    </submittedName>
</protein>
<name>A0AAI8VDM0_9PEZI</name>
<comment type="subcellular location">
    <subcellularLocation>
        <location evidence="1">Membrane</location>
        <topology evidence="1">Multi-pass membrane protein</topology>
    </subcellularLocation>
</comment>
<dbReference type="InterPro" id="IPR049326">
    <property type="entry name" value="Rhodopsin_dom_fungi"/>
</dbReference>
<evidence type="ECO:0000256" key="6">
    <source>
        <dbReference type="SAM" id="Phobius"/>
    </source>
</evidence>
<evidence type="ECO:0000256" key="1">
    <source>
        <dbReference type="ARBA" id="ARBA00004141"/>
    </source>
</evidence>
<feature type="transmembrane region" description="Helical" evidence="6">
    <location>
        <begin position="163"/>
        <end position="182"/>
    </location>
</feature>
<proteinExistence type="inferred from homology"/>
<sequence>MLTLDHQAFYIGATTVLATMTHRTGLFVHQWDLRLSGLEHFVYCYLITTILYCFAISFIKASILLEWIRIFVPKSTRNRFFWICYAMVWANSLFYAITVITLNLTCVPRERIWRRWIPGTCININAFNLFISIFNLIFDVLILSLPHRVIWRLALSTRQKIGISFIFSVGIVYVAAPIEVLVSPTILDYVNAAPRTCVCAAGRVASAVNLTYNLDTTYAYSRHLIWGLAETTTAGLVFCVPAIPLAFRKGRNSTSTHDVSLLLRGIDIRNTEIRGSLVSRLSYSDDYTPRIIRTQNHHGASRHSDLYRDIYEDLSSWYRWLQLLSRDLHEQDACYFCCKIHSPLEPYNPYAQSLCSYEWICRIKRPRSFWKIPKVVIDAVILRASVGQDYRYTLTNVNTSRPITSPHGHFRYGRAFYKARVFDGKFVLRTQSAWYYHRGGSMSHDFFAADFDGACQHFKWSQERPFHEALGKIRSCDRCMTDYTTNLLQPLGGEEVLIFTSWSQLIAGPTYLDEEPRMNEYYRSLEPDGCVFEAFEPQRLVVDLGAKDTARILEDLRSLPDVKRTHRYICNYHSGRWD</sequence>
<keyword evidence="2 6" id="KW-0812">Transmembrane</keyword>
<gene>
    <name evidence="8" type="ORF">KHLLAP_LOCUS2933</name>
</gene>
<evidence type="ECO:0000256" key="5">
    <source>
        <dbReference type="ARBA" id="ARBA00038359"/>
    </source>
</evidence>
<evidence type="ECO:0000313" key="8">
    <source>
        <dbReference type="EMBL" id="CAJ2502465.1"/>
    </source>
</evidence>
<evidence type="ECO:0000256" key="4">
    <source>
        <dbReference type="ARBA" id="ARBA00023136"/>
    </source>
</evidence>
<keyword evidence="9" id="KW-1185">Reference proteome</keyword>
<dbReference type="PANTHER" id="PTHR33048:SF47">
    <property type="entry name" value="INTEGRAL MEMBRANE PROTEIN-RELATED"/>
    <property type="match status" value="1"/>
</dbReference>
<keyword evidence="3 6" id="KW-1133">Transmembrane helix</keyword>
<dbReference type="AlphaFoldDB" id="A0AAI8VDM0"/>
<dbReference type="EMBL" id="CAUWAG010000004">
    <property type="protein sequence ID" value="CAJ2502465.1"/>
    <property type="molecule type" value="Genomic_DNA"/>
</dbReference>
<feature type="transmembrane region" description="Helical" evidence="6">
    <location>
        <begin position="80"/>
        <end position="102"/>
    </location>
</feature>
<feature type="domain" description="Rhodopsin" evidence="7">
    <location>
        <begin position="12"/>
        <end position="245"/>
    </location>
</feature>
<dbReference type="Proteomes" id="UP001295740">
    <property type="component" value="Unassembled WGS sequence"/>
</dbReference>
<evidence type="ECO:0000256" key="3">
    <source>
        <dbReference type="ARBA" id="ARBA00022989"/>
    </source>
</evidence>
<keyword evidence="4 6" id="KW-0472">Membrane</keyword>
<feature type="transmembrane region" description="Helical" evidence="6">
    <location>
        <begin position="224"/>
        <end position="247"/>
    </location>
</feature>